<feature type="transmembrane region" description="Helical" evidence="14">
    <location>
        <begin position="7"/>
        <end position="30"/>
    </location>
</feature>
<dbReference type="Pfam" id="PF00512">
    <property type="entry name" value="HisKA"/>
    <property type="match status" value="1"/>
</dbReference>
<dbReference type="GO" id="GO:0005524">
    <property type="term" value="F:ATP binding"/>
    <property type="evidence" value="ECO:0007669"/>
    <property type="project" value="UniProtKB-KW"/>
</dbReference>
<dbReference type="EMBL" id="JANIPJ010000015">
    <property type="protein sequence ID" value="MCR2806208.1"/>
    <property type="molecule type" value="Genomic_DNA"/>
</dbReference>
<gene>
    <name evidence="17" type="ORF">NQZ67_20205</name>
</gene>
<keyword evidence="13 14" id="KW-0472">Membrane</keyword>
<evidence type="ECO:0000256" key="9">
    <source>
        <dbReference type="ARBA" id="ARBA00022777"/>
    </source>
</evidence>
<dbReference type="InterPro" id="IPR050428">
    <property type="entry name" value="TCS_sensor_his_kinase"/>
</dbReference>
<evidence type="ECO:0000256" key="6">
    <source>
        <dbReference type="ARBA" id="ARBA00022679"/>
    </source>
</evidence>
<dbReference type="AlphaFoldDB" id="A0A9X2MUR2"/>
<reference evidence="17" key="1">
    <citation type="submission" date="2022-08" db="EMBL/GenBank/DDBJ databases">
        <title>The genomic sequence of strain Paenibacillus sp. SCIV0701.</title>
        <authorList>
            <person name="Zhao H."/>
        </authorList>
    </citation>
    <scope>NUCLEOTIDE SEQUENCE</scope>
    <source>
        <strain evidence="17">SCIV0701</strain>
    </source>
</reference>
<dbReference type="SUPFAM" id="SSF55874">
    <property type="entry name" value="ATPase domain of HSP90 chaperone/DNA topoisomerase II/histidine kinase"/>
    <property type="match status" value="1"/>
</dbReference>
<keyword evidence="10 17" id="KW-0067">ATP-binding</keyword>
<dbReference type="CDD" id="cd00082">
    <property type="entry name" value="HisKA"/>
    <property type="match status" value="1"/>
</dbReference>
<dbReference type="Pfam" id="PF00672">
    <property type="entry name" value="HAMP"/>
    <property type="match status" value="1"/>
</dbReference>
<evidence type="ECO:0000313" key="17">
    <source>
        <dbReference type="EMBL" id="MCR2806208.1"/>
    </source>
</evidence>
<evidence type="ECO:0000256" key="11">
    <source>
        <dbReference type="ARBA" id="ARBA00022989"/>
    </source>
</evidence>
<name>A0A9X2MUR2_9BACL</name>
<dbReference type="SUPFAM" id="SSF47384">
    <property type="entry name" value="Homodimeric domain of signal transducing histidine kinase"/>
    <property type="match status" value="1"/>
</dbReference>
<dbReference type="Pfam" id="PF02518">
    <property type="entry name" value="HATPase_c"/>
    <property type="match status" value="1"/>
</dbReference>
<feature type="domain" description="HAMP" evidence="16">
    <location>
        <begin position="169"/>
        <end position="221"/>
    </location>
</feature>
<protein>
    <recommendedName>
        <fullName evidence="3">histidine kinase</fullName>
        <ecNumber evidence="3">2.7.13.3</ecNumber>
    </recommendedName>
</protein>
<evidence type="ECO:0000256" key="12">
    <source>
        <dbReference type="ARBA" id="ARBA00023012"/>
    </source>
</evidence>
<dbReference type="InterPro" id="IPR036890">
    <property type="entry name" value="HATPase_C_sf"/>
</dbReference>
<evidence type="ECO:0000256" key="13">
    <source>
        <dbReference type="ARBA" id="ARBA00023136"/>
    </source>
</evidence>
<proteinExistence type="predicted"/>
<keyword evidence="8" id="KW-0547">Nucleotide-binding</keyword>
<dbReference type="PANTHER" id="PTHR45436:SF5">
    <property type="entry name" value="SENSOR HISTIDINE KINASE TRCS"/>
    <property type="match status" value="1"/>
</dbReference>
<evidence type="ECO:0000259" key="15">
    <source>
        <dbReference type="PROSITE" id="PS50109"/>
    </source>
</evidence>
<evidence type="ECO:0000256" key="3">
    <source>
        <dbReference type="ARBA" id="ARBA00012438"/>
    </source>
</evidence>
<feature type="domain" description="Histidine kinase" evidence="15">
    <location>
        <begin position="229"/>
        <end position="453"/>
    </location>
</feature>
<dbReference type="PROSITE" id="PS50109">
    <property type="entry name" value="HIS_KIN"/>
    <property type="match status" value="1"/>
</dbReference>
<dbReference type="InterPro" id="IPR003594">
    <property type="entry name" value="HATPase_dom"/>
</dbReference>
<evidence type="ECO:0000256" key="10">
    <source>
        <dbReference type="ARBA" id="ARBA00022840"/>
    </source>
</evidence>
<dbReference type="EC" id="2.7.13.3" evidence="3"/>
<dbReference type="InterPro" id="IPR004358">
    <property type="entry name" value="Sig_transdc_His_kin-like_C"/>
</dbReference>
<dbReference type="InterPro" id="IPR003660">
    <property type="entry name" value="HAMP_dom"/>
</dbReference>
<dbReference type="GO" id="GO:0005886">
    <property type="term" value="C:plasma membrane"/>
    <property type="evidence" value="ECO:0007669"/>
    <property type="project" value="UniProtKB-SubCell"/>
</dbReference>
<dbReference type="SMART" id="SM00304">
    <property type="entry name" value="HAMP"/>
    <property type="match status" value="1"/>
</dbReference>
<evidence type="ECO:0000256" key="2">
    <source>
        <dbReference type="ARBA" id="ARBA00004651"/>
    </source>
</evidence>
<comment type="catalytic activity">
    <reaction evidence="1">
        <text>ATP + protein L-histidine = ADP + protein N-phospho-L-histidine.</text>
        <dbReference type="EC" id="2.7.13.3"/>
    </reaction>
</comment>
<dbReference type="SMART" id="SM00388">
    <property type="entry name" value="HisKA"/>
    <property type="match status" value="1"/>
</dbReference>
<feature type="transmembrane region" description="Helical" evidence="14">
    <location>
        <begin position="145"/>
        <end position="168"/>
    </location>
</feature>
<dbReference type="InterPro" id="IPR005467">
    <property type="entry name" value="His_kinase_dom"/>
</dbReference>
<evidence type="ECO:0000256" key="8">
    <source>
        <dbReference type="ARBA" id="ARBA00022741"/>
    </source>
</evidence>
<keyword evidence="12" id="KW-0902">Two-component regulatory system</keyword>
<dbReference type="PROSITE" id="PS50885">
    <property type="entry name" value="HAMP"/>
    <property type="match status" value="1"/>
</dbReference>
<dbReference type="RefSeq" id="WP_257449421.1">
    <property type="nucleotide sequence ID" value="NZ_JANIPJ010000015.1"/>
</dbReference>
<dbReference type="CDD" id="cd06225">
    <property type="entry name" value="HAMP"/>
    <property type="match status" value="1"/>
</dbReference>
<keyword evidence="11 14" id="KW-1133">Transmembrane helix</keyword>
<keyword evidence="9" id="KW-0418">Kinase</keyword>
<dbReference type="PRINTS" id="PR00344">
    <property type="entry name" value="BCTRLSENSOR"/>
</dbReference>
<evidence type="ECO:0000256" key="7">
    <source>
        <dbReference type="ARBA" id="ARBA00022692"/>
    </source>
</evidence>
<dbReference type="InterPro" id="IPR003661">
    <property type="entry name" value="HisK_dim/P_dom"/>
</dbReference>
<keyword evidence="6" id="KW-0808">Transferase</keyword>
<evidence type="ECO:0000256" key="5">
    <source>
        <dbReference type="ARBA" id="ARBA00022553"/>
    </source>
</evidence>
<keyword evidence="4" id="KW-1003">Cell membrane</keyword>
<keyword evidence="7 14" id="KW-0812">Transmembrane</keyword>
<keyword evidence="5" id="KW-0597">Phosphoprotein</keyword>
<comment type="subcellular location">
    <subcellularLocation>
        <location evidence="2">Cell membrane</location>
        <topology evidence="2">Multi-pass membrane protein</topology>
    </subcellularLocation>
</comment>
<dbReference type="InterPro" id="IPR036097">
    <property type="entry name" value="HisK_dim/P_sf"/>
</dbReference>
<dbReference type="Proteomes" id="UP001141950">
    <property type="component" value="Unassembled WGS sequence"/>
</dbReference>
<dbReference type="Gene3D" id="3.30.565.10">
    <property type="entry name" value="Histidine kinase-like ATPase, C-terminal domain"/>
    <property type="match status" value="1"/>
</dbReference>
<dbReference type="Gene3D" id="1.10.287.130">
    <property type="match status" value="1"/>
</dbReference>
<comment type="caution">
    <text evidence="17">The sequence shown here is derived from an EMBL/GenBank/DDBJ whole genome shotgun (WGS) entry which is preliminary data.</text>
</comment>
<evidence type="ECO:0000259" key="16">
    <source>
        <dbReference type="PROSITE" id="PS50885"/>
    </source>
</evidence>
<evidence type="ECO:0000313" key="18">
    <source>
        <dbReference type="Proteomes" id="UP001141950"/>
    </source>
</evidence>
<dbReference type="CDD" id="cd00075">
    <property type="entry name" value="HATPase"/>
    <property type="match status" value="1"/>
</dbReference>
<dbReference type="SUPFAM" id="SSF158472">
    <property type="entry name" value="HAMP domain-like"/>
    <property type="match status" value="1"/>
</dbReference>
<evidence type="ECO:0000256" key="4">
    <source>
        <dbReference type="ARBA" id="ARBA00022475"/>
    </source>
</evidence>
<evidence type="ECO:0000256" key="1">
    <source>
        <dbReference type="ARBA" id="ARBA00000085"/>
    </source>
</evidence>
<dbReference type="PANTHER" id="PTHR45436">
    <property type="entry name" value="SENSOR HISTIDINE KINASE YKOH"/>
    <property type="match status" value="1"/>
</dbReference>
<keyword evidence="18" id="KW-1185">Reference proteome</keyword>
<evidence type="ECO:0000256" key="14">
    <source>
        <dbReference type="SAM" id="Phobius"/>
    </source>
</evidence>
<organism evidence="17 18">
    <name type="scientific">Paenibacillus soyae</name>
    <dbReference type="NCBI Taxonomy" id="2969249"/>
    <lineage>
        <taxon>Bacteria</taxon>
        <taxon>Bacillati</taxon>
        <taxon>Bacillota</taxon>
        <taxon>Bacilli</taxon>
        <taxon>Bacillales</taxon>
        <taxon>Paenibacillaceae</taxon>
        <taxon>Paenibacillus</taxon>
    </lineage>
</organism>
<dbReference type="GO" id="GO:0000155">
    <property type="term" value="F:phosphorelay sensor kinase activity"/>
    <property type="evidence" value="ECO:0007669"/>
    <property type="project" value="InterPro"/>
</dbReference>
<accession>A0A9X2MUR2</accession>
<dbReference type="SMART" id="SM00387">
    <property type="entry name" value="HATPase_c"/>
    <property type="match status" value="1"/>
</dbReference>
<sequence length="453" mass="49770">MSVRGKLFLAMAALIVSICFISILVTVLVVNGTIRSIEITDRSEQMDRIESRLLAFYEENDEDWGTEKDWAVVKNDPFMQAAGSFLVQTADGDRLLAGKQKEGVILSLGLKRDLYWDDAKIGSLFYYDPEAAGVRKIQLGVGSSVTVILVGFTLVLLLVSLIAAYLVARRVTAPLRLLLPAIERLGSGGLGTQAPVLSRDEYGKVASTFNEMSVRLLRAEQARRSLVADVAHELRTPLSILQGQMDLFQQRGGAIETYKLLPLQDELIRLGRLVDDLQLLSLAEARQLQLRMTVCPVSDLLARVADRFAEDAAGKALRIELIDRTGQPSIPLDEHRMTQVLFNLVGNAVRYTPHGGLVAITTEIERTAEQEGGRRRWLTIRIADSGPGIGAEHLPHIFDRFYRTDEARARTSGGMGLGLAIAKELVLAHGGSIEAQSVVGQGTTMIVRLPFEE</sequence>
<dbReference type="Gene3D" id="6.10.340.10">
    <property type="match status" value="1"/>
</dbReference>
<dbReference type="FunFam" id="3.30.565.10:FF:000006">
    <property type="entry name" value="Sensor histidine kinase WalK"/>
    <property type="match status" value="1"/>
</dbReference>